<reference evidence="2" key="1">
    <citation type="submission" date="2020-08" db="EMBL/GenBank/DDBJ databases">
        <authorList>
            <person name="Shumante A."/>
            <person name="Zimin A.V."/>
            <person name="Puiu D."/>
            <person name="Salzberg S.L."/>
        </authorList>
    </citation>
    <scope>NUCLEOTIDE SEQUENCE</scope>
    <source>
        <strain evidence="2">WC2-LM</strain>
        <tissue evidence="2">Liver</tissue>
    </source>
</reference>
<evidence type="ECO:0000313" key="3">
    <source>
        <dbReference type="Proteomes" id="UP000662637"/>
    </source>
</evidence>
<dbReference type="Proteomes" id="UP000662637">
    <property type="component" value="Unassembled WGS sequence"/>
</dbReference>
<dbReference type="EMBL" id="WJEC01007804">
    <property type="protein sequence ID" value="KAF7467280.1"/>
    <property type="molecule type" value="Genomic_DNA"/>
</dbReference>
<feature type="region of interest" description="Disordered" evidence="1">
    <location>
        <begin position="1"/>
        <end position="40"/>
    </location>
</feature>
<feature type="region of interest" description="Disordered" evidence="1">
    <location>
        <begin position="190"/>
        <end position="225"/>
    </location>
</feature>
<protein>
    <submittedName>
        <fullName evidence="2">Uncharacterized protein</fullName>
    </submittedName>
</protein>
<dbReference type="AlphaFoldDB" id="A0A834UR75"/>
<evidence type="ECO:0000256" key="1">
    <source>
        <dbReference type="SAM" id="MobiDB-lite"/>
    </source>
</evidence>
<name>A0A834UR75_MARMO</name>
<feature type="compositionally biased region" description="Polar residues" evidence="1">
    <location>
        <begin position="17"/>
        <end position="29"/>
    </location>
</feature>
<organism evidence="2 3">
    <name type="scientific">Marmota monax</name>
    <name type="common">Woodchuck</name>
    <dbReference type="NCBI Taxonomy" id="9995"/>
    <lineage>
        <taxon>Eukaryota</taxon>
        <taxon>Metazoa</taxon>
        <taxon>Chordata</taxon>
        <taxon>Craniata</taxon>
        <taxon>Vertebrata</taxon>
        <taxon>Euteleostomi</taxon>
        <taxon>Mammalia</taxon>
        <taxon>Eutheria</taxon>
        <taxon>Euarchontoglires</taxon>
        <taxon>Glires</taxon>
        <taxon>Rodentia</taxon>
        <taxon>Sciuromorpha</taxon>
        <taxon>Sciuridae</taxon>
        <taxon>Xerinae</taxon>
        <taxon>Marmotini</taxon>
        <taxon>Marmota</taxon>
    </lineage>
</organism>
<sequence length="244" mass="25442">MQGVAQRDTDAAAPRASQHSGHTGLQNGRSYRDAGGSADHPSVHWLKCWKVREDLGAHWGTGPPKWPAQQEEGQEGPLPGLCWAQRKEPLPLLPKSPRLRSDQTIRSGAQRPPGGGWTGNRARLSLDLGGKGQVGPEGRATRQGAAGSHLAGAWLPGVPTLSLSPAVAPSSLGTCRWLQPFALVPEDGGLSAPTPSTRTSCSTTPAATVRTHPAADALGPSPWAPGTSPALVWPCTAPSSQAEW</sequence>
<feature type="compositionally biased region" description="Low complexity" evidence="1">
    <location>
        <begin position="191"/>
        <end position="208"/>
    </location>
</feature>
<gene>
    <name evidence="2" type="ORF">GHT09_001180</name>
</gene>
<feature type="region of interest" description="Disordered" evidence="1">
    <location>
        <begin position="59"/>
        <end position="121"/>
    </location>
</feature>
<comment type="caution">
    <text evidence="2">The sequence shown here is derived from an EMBL/GenBank/DDBJ whole genome shotgun (WGS) entry which is preliminary data.</text>
</comment>
<accession>A0A834UR75</accession>
<proteinExistence type="predicted"/>
<evidence type="ECO:0000313" key="2">
    <source>
        <dbReference type="EMBL" id="KAF7467280.1"/>
    </source>
</evidence>